<evidence type="ECO:0000313" key="7">
    <source>
        <dbReference type="Proteomes" id="UP000295496"/>
    </source>
</evidence>
<dbReference type="InterPro" id="IPR052021">
    <property type="entry name" value="Type-I_RS_S_subunit"/>
</dbReference>
<feature type="coiled-coil region" evidence="4">
    <location>
        <begin position="369"/>
        <end position="396"/>
    </location>
</feature>
<dbReference type="RefSeq" id="WP_132299886.1">
    <property type="nucleotide sequence ID" value="NZ_CP170642.1"/>
</dbReference>
<evidence type="ECO:0000256" key="3">
    <source>
        <dbReference type="ARBA" id="ARBA00023125"/>
    </source>
</evidence>
<dbReference type="GO" id="GO:0009307">
    <property type="term" value="P:DNA restriction-modification system"/>
    <property type="evidence" value="ECO:0007669"/>
    <property type="project" value="UniProtKB-KW"/>
</dbReference>
<evidence type="ECO:0000256" key="2">
    <source>
        <dbReference type="ARBA" id="ARBA00022747"/>
    </source>
</evidence>
<sequence>MSEKNNNVPAIRFAGFTDAWERRKLGDVVKDVSGNDGRTDLPILTISASLGWLEQKERFSQVIAGNQLQNYTLLRKGELSYNHGNSKLAKYGVVIELKDLNEALVPKVYHSIKCSKYANPTFLEYLFWSKIPDGELGKLISSSARMDGLLNISKQAFLGINITIPSVIEQTQIGNFFKQLDDTIANHQRELEKYKNLKTSYLEKMFPKENKAFPELRFPNFTDAWERCKLREVVEITMGQSPNSENYTNDPKDYILVQGNADIINGAVFPRVWTKQITKLAKKHDLILTVRAPVGDIAKTSYDVVLGRGVASLKGNEFIYQTLIRMKLRGFWDVLSTGSTFDSINSNDIKNAVISLPSLSEQTQIGNFFKQLDDTIANHQRELEKYQKIKLAYLEKMFV</sequence>
<keyword evidence="3" id="KW-0238">DNA-binding</keyword>
<comment type="caution">
    <text evidence="6">The sequence shown here is derived from an EMBL/GenBank/DDBJ whole genome shotgun (WGS) entry which is preliminary data.</text>
</comment>
<dbReference type="InterPro" id="IPR044946">
    <property type="entry name" value="Restrct_endonuc_typeI_TRD_sf"/>
</dbReference>
<gene>
    <name evidence="6" type="ORF">EV692_0329</name>
</gene>
<keyword evidence="4" id="KW-0175">Coiled coil</keyword>
<organism evidence="6 7">
    <name type="scientific">Lonepinella koalarum</name>
    <dbReference type="NCBI Taxonomy" id="53417"/>
    <lineage>
        <taxon>Bacteria</taxon>
        <taxon>Pseudomonadati</taxon>
        <taxon>Pseudomonadota</taxon>
        <taxon>Gammaproteobacteria</taxon>
        <taxon>Pasteurellales</taxon>
        <taxon>Pasteurellaceae</taxon>
        <taxon>Lonepinella</taxon>
    </lineage>
</organism>
<dbReference type="Proteomes" id="UP000295496">
    <property type="component" value="Unassembled WGS sequence"/>
</dbReference>
<evidence type="ECO:0000256" key="1">
    <source>
        <dbReference type="ARBA" id="ARBA00010923"/>
    </source>
</evidence>
<dbReference type="AlphaFoldDB" id="A0A4V2PUV7"/>
<evidence type="ECO:0000256" key="4">
    <source>
        <dbReference type="SAM" id="Coils"/>
    </source>
</evidence>
<evidence type="ECO:0000259" key="5">
    <source>
        <dbReference type="Pfam" id="PF01420"/>
    </source>
</evidence>
<comment type="similarity">
    <text evidence="1">Belongs to the type-I restriction system S methylase family.</text>
</comment>
<evidence type="ECO:0000313" key="6">
    <source>
        <dbReference type="EMBL" id="TCK71261.1"/>
    </source>
</evidence>
<keyword evidence="2" id="KW-0680">Restriction system</keyword>
<reference evidence="6 7" key="1">
    <citation type="submission" date="2019-03" db="EMBL/GenBank/DDBJ databases">
        <title>Genomic Encyclopedia of Type Strains, Phase IV (KMG-IV): sequencing the most valuable type-strain genomes for metagenomic binning, comparative biology and taxonomic classification.</title>
        <authorList>
            <person name="Goeker M."/>
        </authorList>
    </citation>
    <scope>NUCLEOTIDE SEQUENCE [LARGE SCALE GENOMIC DNA]</scope>
    <source>
        <strain evidence="6 7">DSM 10053</strain>
    </source>
</reference>
<feature type="domain" description="Type I restriction modification DNA specificity" evidence="5">
    <location>
        <begin position="224"/>
        <end position="384"/>
    </location>
</feature>
<dbReference type="Gene3D" id="1.10.287.1120">
    <property type="entry name" value="Bipartite methylase S protein"/>
    <property type="match status" value="1"/>
</dbReference>
<dbReference type="GO" id="GO:0003677">
    <property type="term" value="F:DNA binding"/>
    <property type="evidence" value="ECO:0007669"/>
    <property type="project" value="UniProtKB-KW"/>
</dbReference>
<dbReference type="InterPro" id="IPR000055">
    <property type="entry name" value="Restrct_endonuc_typeI_TRD"/>
</dbReference>
<dbReference type="CDD" id="cd17494">
    <property type="entry name" value="RMtype1_S_Sma198ORF994P-TRD2-CR2_like"/>
    <property type="match status" value="1"/>
</dbReference>
<accession>A0A4V2PUV7</accession>
<name>A0A4V2PUV7_9PAST</name>
<dbReference type="PANTHER" id="PTHR30408">
    <property type="entry name" value="TYPE-1 RESTRICTION ENZYME ECOKI SPECIFICITY PROTEIN"/>
    <property type="match status" value="1"/>
</dbReference>
<dbReference type="Pfam" id="PF01420">
    <property type="entry name" value="Methylase_S"/>
    <property type="match status" value="1"/>
</dbReference>
<dbReference type="Gene3D" id="3.90.220.20">
    <property type="entry name" value="DNA methylase specificity domains"/>
    <property type="match status" value="2"/>
</dbReference>
<dbReference type="PANTHER" id="PTHR30408:SF12">
    <property type="entry name" value="TYPE I RESTRICTION ENZYME MJAVIII SPECIFICITY SUBUNIT"/>
    <property type="match status" value="1"/>
</dbReference>
<dbReference type="EMBL" id="SMGJ01000001">
    <property type="protein sequence ID" value="TCK71261.1"/>
    <property type="molecule type" value="Genomic_DNA"/>
</dbReference>
<proteinExistence type="inferred from homology"/>
<feature type="coiled-coil region" evidence="4">
    <location>
        <begin position="177"/>
        <end position="204"/>
    </location>
</feature>
<dbReference type="SUPFAM" id="SSF116734">
    <property type="entry name" value="DNA methylase specificity domain"/>
    <property type="match status" value="2"/>
</dbReference>
<keyword evidence="7" id="KW-1185">Reference proteome</keyword>
<protein>
    <submittedName>
        <fullName evidence="6">Type I restriction enzyme S subunit</fullName>
    </submittedName>
</protein>